<dbReference type="PROSITE" id="PS51819">
    <property type="entry name" value="VOC"/>
    <property type="match status" value="1"/>
</dbReference>
<organism evidence="2 3">
    <name type="scientific">Prevotella herbatica</name>
    <dbReference type="NCBI Taxonomy" id="2801997"/>
    <lineage>
        <taxon>Bacteria</taxon>
        <taxon>Pseudomonadati</taxon>
        <taxon>Bacteroidota</taxon>
        <taxon>Bacteroidia</taxon>
        <taxon>Bacteroidales</taxon>
        <taxon>Prevotellaceae</taxon>
        <taxon>Prevotella</taxon>
    </lineage>
</organism>
<proteinExistence type="predicted"/>
<dbReference type="Proteomes" id="UP001319045">
    <property type="component" value="Chromosome"/>
</dbReference>
<evidence type="ECO:0000313" key="2">
    <source>
        <dbReference type="EMBL" id="BCS86408.1"/>
    </source>
</evidence>
<name>A0ABM7P0U9_9BACT</name>
<evidence type="ECO:0000259" key="1">
    <source>
        <dbReference type="PROSITE" id="PS51819"/>
    </source>
</evidence>
<dbReference type="Gene3D" id="3.10.180.10">
    <property type="entry name" value="2,3-Dihydroxybiphenyl 1,2-Dioxygenase, domain 1"/>
    <property type="match status" value="1"/>
</dbReference>
<keyword evidence="2" id="KW-0456">Lyase</keyword>
<accession>A0ABM7P0U9</accession>
<dbReference type="GO" id="GO:0016829">
    <property type="term" value="F:lyase activity"/>
    <property type="evidence" value="ECO:0007669"/>
    <property type="project" value="UniProtKB-KW"/>
</dbReference>
<dbReference type="PANTHER" id="PTHR36113">
    <property type="entry name" value="LYASE, PUTATIVE-RELATED-RELATED"/>
    <property type="match status" value="1"/>
</dbReference>
<sequence length="128" mass="14179">MNIDHIAVYCIDLEGMKRFFMEHFACKSNELYHNSRTGLKTYILSFPDGGARLELMSRPEVMKPLVDVFRGGFIHISIALGSKANVDAKTDELKAAGYECISGPRITGDGYYESCIVGPEGILIEVTI</sequence>
<dbReference type="PANTHER" id="PTHR36113:SF1">
    <property type="entry name" value="GLYOXALASE_BLEOMYCIN RESISTANCE PROTEIN_DIOXYGENASE"/>
    <property type="match status" value="1"/>
</dbReference>
<reference evidence="2 3" key="1">
    <citation type="journal article" date="2022" name="Int. J. Syst. Evol. Microbiol.">
        <title>Prevotella herbatica sp. nov., a plant polysaccharide-decomposing anaerobic bacterium isolated from a methanogenic reactor.</title>
        <authorList>
            <person name="Uek A."/>
            <person name="Tonouchi A."/>
            <person name="Kaku N."/>
            <person name="Ueki K."/>
        </authorList>
    </citation>
    <scope>NUCLEOTIDE SEQUENCE [LARGE SCALE GENOMIC DNA]</scope>
    <source>
        <strain evidence="2 3">WR041</strain>
    </source>
</reference>
<dbReference type="Pfam" id="PF00903">
    <property type="entry name" value="Glyoxalase"/>
    <property type="match status" value="1"/>
</dbReference>
<dbReference type="EMBL" id="AP024484">
    <property type="protein sequence ID" value="BCS86408.1"/>
    <property type="molecule type" value="Genomic_DNA"/>
</dbReference>
<dbReference type="InterPro" id="IPR037523">
    <property type="entry name" value="VOC_core"/>
</dbReference>
<evidence type="ECO:0000313" key="3">
    <source>
        <dbReference type="Proteomes" id="UP001319045"/>
    </source>
</evidence>
<feature type="domain" description="VOC" evidence="1">
    <location>
        <begin position="2"/>
        <end position="128"/>
    </location>
</feature>
<dbReference type="InterPro" id="IPR004360">
    <property type="entry name" value="Glyas_Fos-R_dOase_dom"/>
</dbReference>
<dbReference type="SUPFAM" id="SSF54593">
    <property type="entry name" value="Glyoxalase/Bleomycin resistance protein/Dihydroxybiphenyl dioxygenase"/>
    <property type="match status" value="1"/>
</dbReference>
<dbReference type="InterPro" id="IPR051332">
    <property type="entry name" value="Fosfomycin_Res_Enzymes"/>
</dbReference>
<dbReference type="RefSeq" id="WP_207153963.1">
    <property type="nucleotide sequence ID" value="NZ_AP024484.1"/>
</dbReference>
<protein>
    <submittedName>
        <fullName evidence="2">Lactoylglutathione lyase</fullName>
    </submittedName>
</protein>
<keyword evidence="3" id="KW-1185">Reference proteome</keyword>
<gene>
    <name evidence="2" type="ORF">prwr041_23010</name>
</gene>
<dbReference type="InterPro" id="IPR029068">
    <property type="entry name" value="Glyas_Bleomycin-R_OHBP_Dase"/>
</dbReference>